<protein>
    <submittedName>
        <fullName evidence="1">Uncharacterized protein</fullName>
    </submittedName>
</protein>
<comment type="caution">
    <text evidence="1">The sequence shown here is derived from an EMBL/GenBank/DDBJ whole genome shotgun (WGS) entry which is preliminary data.</text>
</comment>
<dbReference type="AlphaFoldDB" id="A0A1U7I917"/>
<dbReference type="Proteomes" id="UP000185860">
    <property type="component" value="Unassembled WGS sequence"/>
</dbReference>
<dbReference type="EMBL" id="MRCE01000034">
    <property type="protein sequence ID" value="OKH32929.1"/>
    <property type="molecule type" value="Genomic_DNA"/>
</dbReference>
<dbReference type="RefSeq" id="WP_073596146.1">
    <property type="nucleotide sequence ID" value="NZ_MRCE01000034.1"/>
</dbReference>
<name>A0A1U7I917_9CYAN</name>
<evidence type="ECO:0000313" key="1">
    <source>
        <dbReference type="EMBL" id="OKH32929.1"/>
    </source>
</evidence>
<reference evidence="1 2" key="1">
    <citation type="submission" date="2016-11" db="EMBL/GenBank/DDBJ databases">
        <title>Draft Genome Sequences of Nine Cyanobacterial Strains from Diverse Habitats.</title>
        <authorList>
            <person name="Zhu T."/>
            <person name="Hou S."/>
            <person name="Lu X."/>
            <person name="Hess W.R."/>
        </authorList>
    </citation>
    <scope>NUCLEOTIDE SEQUENCE [LARGE SCALE GENOMIC DNA]</scope>
    <source>
        <strain evidence="1 2">IAM M-71</strain>
    </source>
</reference>
<organism evidence="1 2">
    <name type="scientific">[Phormidium ambiguum] IAM M-71</name>
    <dbReference type="NCBI Taxonomy" id="454136"/>
    <lineage>
        <taxon>Bacteria</taxon>
        <taxon>Bacillati</taxon>
        <taxon>Cyanobacteriota</taxon>
        <taxon>Cyanophyceae</taxon>
        <taxon>Oscillatoriophycideae</taxon>
        <taxon>Aerosakkonematales</taxon>
        <taxon>Aerosakkonemataceae</taxon>
        <taxon>Floridanema</taxon>
    </lineage>
</organism>
<accession>A0A1U7I917</accession>
<gene>
    <name evidence="1" type="ORF">NIES2119_24635</name>
</gene>
<evidence type="ECO:0000313" key="2">
    <source>
        <dbReference type="Proteomes" id="UP000185860"/>
    </source>
</evidence>
<proteinExistence type="predicted"/>
<sequence length="89" mass="10341">MSCYQLLQGIGEAIDTTLLGKSPQKFVEKANNVPNSLDRVDFAPPQETEEKNILFSVSYAKKSVILIYCVNLLDCRFKRMWRNWQTRQI</sequence>